<evidence type="ECO:0000256" key="6">
    <source>
        <dbReference type="ARBA" id="ARBA00023237"/>
    </source>
</evidence>
<name>A0A4U1GME5_9SPHI</name>
<keyword evidence="4 7" id="KW-0812">Transmembrane</keyword>
<accession>A0A4U1GME5</accession>
<evidence type="ECO:0000256" key="2">
    <source>
        <dbReference type="ARBA" id="ARBA00022448"/>
    </source>
</evidence>
<comment type="subcellular location">
    <subcellularLocation>
        <location evidence="1 7">Cell outer membrane</location>
        <topology evidence="1 7">Multi-pass membrane protein</topology>
    </subcellularLocation>
</comment>
<evidence type="ECO:0000256" key="4">
    <source>
        <dbReference type="ARBA" id="ARBA00022692"/>
    </source>
</evidence>
<keyword evidence="3 7" id="KW-1134">Transmembrane beta strand</keyword>
<dbReference type="NCBIfam" id="TIGR04057">
    <property type="entry name" value="SusC_RagA_signa"/>
    <property type="match status" value="1"/>
</dbReference>
<dbReference type="RefSeq" id="WP_136878954.1">
    <property type="nucleotide sequence ID" value="NZ_SWDX01000001.1"/>
</dbReference>
<dbReference type="Proteomes" id="UP000309594">
    <property type="component" value="Unassembled WGS sequence"/>
</dbReference>
<dbReference type="InterPro" id="IPR008969">
    <property type="entry name" value="CarboxyPept-like_regulatory"/>
</dbReference>
<dbReference type="NCBIfam" id="TIGR04056">
    <property type="entry name" value="OMP_RagA_SusC"/>
    <property type="match status" value="1"/>
</dbReference>
<reference evidence="9 10" key="1">
    <citation type="submission" date="2019-04" db="EMBL/GenBank/DDBJ databases">
        <title>Pedobacter sp. RP-1-16 sp. nov., isolated from Arctic soil.</title>
        <authorList>
            <person name="Dahal R.H."/>
            <person name="Kim D.-U."/>
        </authorList>
    </citation>
    <scope>NUCLEOTIDE SEQUENCE [LARGE SCALE GENOMIC DNA]</scope>
    <source>
        <strain evidence="9 10">RP-1-16</strain>
    </source>
</reference>
<comment type="caution">
    <text evidence="9">The sequence shown here is derived from an EMBL/GenBank/DDBJ whole genome shotgun (WGS) entry which is preliminary data.</text>
</comment>
<dbReference type="GO" id="GO:0009279">
    <property type="term" value="C:cell outer membrane"/>
    <property type="evidence" value="ECO:0007669"/>
    <property type="project" value="UniProtKB-SubCell"/>
</dbReference>
<dbReference type="InterPro" id="IPR023997">
    <property type="entry name" value="TonB-dep_OMP_SusC/RagA_CS"/>
</dbReference>
<dbReference type="Pfam" id="PF13715">
    <property type="entry name" value="CarbopepD_reg_2"/>
    <property type="match status" value="1"/>
</dbReference>
<dbReference type="SUPFAM" id="SSF49464">
    <property type="entry name" value="Carboxypeptidase regulatory domain-like"/>
    <property type="match status" value="1"/>
</dbReference>
<dbReference type="PROSITE" id="PS52016">
    <property type="entry name" value="TONB_DEPENDENT_REC_3"/>
    <property type="match status" value="1"/>
</dbReference>
<evidence type="ECO:0000313" key="9">
    <source>
        <dbReference type="EMBL" id="TKC65458.1"/>
    </source>
</evidence>
<dbReference type="InterPro" id="IPR023996">
    <property type="entry name" value="TonB-dep_OMP_SusC/RagA"/>
</dbReference>
<keyword evidence="5 7" id="KW-0472">Membrane</keyword>
<dbReference type="InterPro" id="IPR037066">
    <property type="entry name" value="Plug_dom_sf"/>
</dbReference>
<evidence type="ECO:0000256" key="5">
    <source>
        <dbReference type="ARBA" id="ARBA00023136"/>
    </source>
</evidence>
<sequence>MKFKDPNRSGHFAYINNSVLRIMKLILLIMTTFLLQVSASTFAQRITFNKKEASLKQLFLEVKKQTGYNIFWEEGKVNDRQLIDASFKNTPLEVVLDKVLTPQKLTYKLVNKTIVVKKKEPLFFDKVTSFFATVNVTGKVIDAETGNGIPKVTVKLKNSNRMVVANEQGTFMFYGLNDDDILIISAVGYLAQEMKAKDGMVVKLLAATKVLEDVIVSTGYQQLKQKTTTGSYSVITAKEIEETPSVNLMERLEGKVPGVKFDLRNNSIQIRGVSSYNGRPPLLVIDGFVALNQNLTNITSGTLDGNPKNSTQPETSGNAIISTFNPSDIESITFLKDAAATAIWGANAANGVIVVTTKRGKKGTSSINFSTTFSTSAPANFKNMTSMTNQQYIDFEQELFDKKFILNPASDWRQAPVSEAQQLMFDAKSGKITAAQKDAALNVLANRSNTDQLKEYLLQRAVSQQHNLSFSGGAENSSYYVSGNYTKDQPVFRKNSGESYSVLTNLTNDFLNKRLSLSTGLNYTYAKSTVNSAAIQALSVGRYGMAPYQMLVDDEGNRIGSYVTVKKNTADSLIRINKHLPWTYNPIDELNYNNTITERNSIRVNAAIKGKITNWLNLSVSGQLQKSLNDQVLIQNLDSYLGRELYNLGTVPVNGKLVSGFPKGGIYKSTRSNSNAYGLRAQLDIDKNWNDVHRFNMVVGTEISQNKGTGSGQTLYGYNEDVSSAVNVNTTSTGNYATIYGQGQGRFPFTNSSIFRNTTRNLSHYSSAGYSYLNKYFATASVRFDDINLLGVDRRDRATPLWSGGLRWDIKKESFMDKIEWINSLSIRATLGTAGNPPLTSANFSTIAGIGQLDGYTQLPFVYINSPANQDIGWETTKTTNFGIDAGLFNNRLSVGVDIYRKRSYDIIMSLPLNSTYGYSSLSYNAGDLEGHGVELNISGDAVRTKDWNWSSNFNLSYNTNKVTDSRFPNRLANGGVSAIITGLPVDNFFVYRWAGLDDKGQSQIYNASGKKISSKDQTYTVAPEDLVNKGRTTAPYFGGLGTTVSYKNLSLSVRATYYLGHIFLLQTINQQFYPVDNEFSPAQFSGLLANNTRLTNRWRKAGDEATTDIPGITGSSITSISRFMNSDLNVRDAGNIRLQQITLSYRVPGSLLKRTHFIKSIDCGLTVSNLGLLWVANKEGIDPEYQMTNAYNNLPPTKNYVFNLRLSL</sequence>
<dbReference type="InterPro" id="IPR039426">
    <property type="entry name" value="TonB-dep_rcpt-like"/>
</dbReference>
<evidence type="ECO:0000259" key="8">
    <source>
        <dbReference type="Pfam" id="PF07715"/>
    </source>
</evidence>
<evidence type="ECO:0000313" key="10">
    <source>
        <dbReference type="Proteomes" id="UP000309594"/>
    </source>
</evidence>
<dbReference type="InterPro" id="IPR036942">
    <property type="entry name" value="Beta-barrel_TonB_sf"/>
</dbReference>
<comment type="similarity">
    <text evidence="7">Belongs to the TonB-dependent receptor family.</text>
</comment>
<dbReference type="Gene3D" id="2.40.170.20">
    <property type="entry name" value="TonB-dependent receptor, beta-barrel domain"/>
    <property type="match status" value="1"/>
</dbReference>
<keyword evidence="6 7" id="KW-0998">Cell outer membrane</keyword>
<dbReference type="EMBL" id="SWDX01000001">
    <property type="protein sequence ID" value="TKC65458.1"/>
    <property type="molecule type" value="Genomic_DNA"/>
</dbReference>
<dbReference type="Gene3D" id="2.170.130.10">
    <property type="entry name" value="TonB-dependent receptor, plug domain"/>
    <property type="match status" value="1"/>
</dbReference>
<keyword evidence="2 7" id="KW-0813">Transport</keyword>
<evidence type="ECO:0000256" key="7">
    <source>
        <dbReference type="PROSITE-ProRule" id="PRU01360"/>
    </source>
</evidence>
<evidence type="ECO:0000256" key="1">
    <source>
        <dbReference type="ARBA" id="ARBA00004571"/>
    </source>
</evidence>
<dbReference type="SUPFAM" id="SSF56935">
    <property type="entry name" value="Porins"/>
    <property type="match status" value="1"/>
</dbReference>
<dbReference type="AlphaFoldDB" id="A0A4U1GME5"/>
<organism evidence="9 10">
    <name type="scientific">Pedobacter hiemivivus</name>
    <dbReference type="NCBI Taxonomy" id="2530454"/>
    <lineage>
        <taxon>Bacteria</taxon>
        <taxon>Pseudomonadati</taxon>
        <taxon>Bacteroidota</taxon>
        <taxon>Sphingobacteriia</taxon>
        <taxon>Sphingobacteriales</taxon>
        <taxon>Sphingobacteriaceae</taxon>
        <taxon>Pedobacter</taxon>
    </lineage>
</organism>
<feature type="domain" description="TonB-dependent receptor plug" evidence="8">
    <location>
        <begin position="225"/>
        <end position="352"/>
    </location>
</feature>
<proteinExistence type="inferred from homology"/>
<dbReference type="Pfam" id="PF07715">
    <property type="entry name" value="Plug"/>
    <property type="match status" value="1"/>
</dbReference>
<evidence type="ECO:0000256" key="3">
    <source>
        <dbReference type="ARBA" id="ARBA00022452"/>
    </source>
</evidence>
<gene>
    <name evidence="9" type="ORF">FBD94_02590</name>
</gene>
<dbReference type="InterPro" id="IPR012910">
    <property type="entry name" value="Plug_dom"/>
</dbReference>
<protein>
    <submittedName>
        <fullName evidence="9">SusC/RagA family TonB-linked outer membrane protein</fullName>
    </submittedName>
</protein>
<dbReference type="Gene3D" id="2.60.40.1120">
    <property type="entry name" value="Carboxypeptidase-like, regulatory domain"/>
    <property type="match status" value="1"/>
</dbReference>